<gene>
    <name evidence="2" type="ORF">CDAR_410961</name>
</gene>
<dbReference type="AlphaFoldDB" id="A0AAV4SJQ0"/>
<evidence type="ECO:0000313" key="3">
    <source>
        <dbReference type="Proteomes" id="UP001054837"/>
    </source>
</evidence>
<evidence type="ECO:0000313" key="2">
    <source>
        <dbReference type="EMBL" id="GIY31983.1"/>
    </source>
</evidence>
<protein>
    <submittedName>
        <fullName evidence="2">Uncharacterized protein</fullName>
    </submittedName>
</protein>
<dbReference type="Proteomes" id="UP001054837">
    <property type="component" value="Unassembled WGS sequence"/>
</dbReference>
<sequence>MPKVAPGERSLGFGVRVTRSPRGKMRISIDTDGLAHTHLITPKIGMESPVSAPLMSVITGFRSSRGKGSSFSRSRSDGWLAKESDTAQRDSPKCSVFAAVERQRGLMTEWLAL</sequence>
<keyword evidence="3" id="KW-1185">Reference proteome</keyword>
<name>A0AAV4SJQ0_9ARAC</name>
<accession>A0AAV4SJQ0</accession>
<feature type="compositionally biased region" description="Low complexity" evidence="1">
    <location>
        <begin position="62"/>
        <end position="73"/>
    </location>
</feature>
<dbReference type="EMBL" id="BPLQ01007740">
    <property type="protein sequence ID" value="GIY31983.1"/>
    <property type="molecule type" value="Genomic_DNA"/>
</dbReference>
<reference evidence="2 3" key="1">
    <citation type="submission" date="2021-06" db="EMBL/GenBank/DDBJ databases">
        <title>Caerostris darwini draft genome.</title>
        <authorList>
            <person name="Kono N."/>
            <person name="Arakawa K."/>
        </authorList>
    </citation>
    <scope>NUCLEOTIDE SEQUENCE [LARGE SCALE GENOMIC DNA]</scope>
</reference>
<organism evidence="2 3">
    <name type="scientific">Caerostris darwini</name>
    <dbReference type="NCBI Taxonomy" id="1538125"/>
    <lineage>
        <taxon>Eukaryota</taxon>
        <taxon>Metazoa</taxon>
        <taxon>Ecdysozoa</taxon>
        <taxon>Arthropoda</taxon>
        <taxon>Chelicerata</taxon>
        <taxon>Arachnida</taxon>
        <taxon>Araneae</taxon>
        <taxon>Araneomorphae</taxon>
        <taxon>Entelegynae</taxon>
        <taxon>Araneoidea</taxon>
        <taxon>Araneidae</taxon>
        <taxon>Caerostris</taxon>
    </lineage>
</organism>
<proteinExistence type="predicted"/>
<evidence type="ECO:0000256" key="1">
    <source>
        <dbReference type="SAM" id="MobiDB-lite"/>
    </source>
</evidence>
<feature type="region of interest" description="Disordered" evidence="1">
    <location>
        <begin position="62"/>
        <end position="92"/>
    </location>
</feature>
<comment type="caution">
    <text evidence="2">The sequence shown here is derived from an EMBL/GenBank/DDBJ whole genome shotgun (WGS) entry which is preliminary data.</text>
</comment>
<feature type="compositionally biased region" description="Basic and acidic residues" evidence="1">
    <location>
        <begin position="74"/>
        <end position="92"/>
    </location>
</feature>